<dbReference type="InterPro" id="IPR003743">
    <property type="entry name" value="Zf-RING_7"/>
</dbReference>
<sequence length="244" mass="27033">MGPVLNGLVKLQSVENRLRAAKATLTRCRRSVIVQENQVRSLQSALEAKKEEAQLTKVQCDRLELELKSRDAEINKLRASLNNAKTNKEYAAVLTMLNTTKADNSKIETQILELMKALDADEEESAGIRQQIEEQKQVLEEIRKRADGSAAEYEAEITRIQAEWDAVAKAIPAAALTVFNRVADTYDGEAVVKIEEQEGRSGAYSCGGCFMGITAESVNLLMTRDELIRCPNCTRILVLSESAD</sequence>
<dbReference type="Gene3D" id="1.10.287.1490">
    <property type="match status" value="1"/>
</dbReference>
<evidence type="ECO:0000313" key="3">
    <source>
        <dbReference type="EMBL" id="MDI6451177.1"/>
    </source>
</evidence>
<gene>
    <name evidence="3" type="ORF">QJ522_19095</name>
</gene>
<accession>A0AAW6TZV6</accession>
<dbReference type="RefSeq" id="WP_349246586.1">
    <property type="nucleotide sequence ID" value="NZ_JASCXX010000029.1"/>
</dbReference>
<feature type="coiled-coil region" evidence="1">
    <location>
        <begin position="11"/>
        <end position="163"/>
    </location>
</feature>
<dbReference type="Pfam" id="PF02591">
    <property type="entry name" value="Zn_ribbon_9"/>
    <property type="match status" value="1"/>
</dbReference>
<dbReference type="Proteomes" id="UP001431776">
    <property type="component" value="Unassembled WGS sequence"/>
</dbReference>
<organism evidence="3 4">
    <name type="scientific">Anaerobaca lacustris</name>
    <dbReference type="NCBI Taxonomy" id="3044600"/>
    <lineage>
        <taxon>Bacteria</taxon>
        <taxon>Pseudomonadati</taxon>
        <taxon>Planctomycetota</taxon>
        <taxon>Phycisphaerae</taxon>
        <taxon>Sedimentisphaerales</taxon>
        <taxon>Anaerobacaceae</taxon>
        <taxon>Anaerobaca</taxon>
    </lineage>
</organism>
<dbReference type="AlphaFoldDB" id="A0AAW6TZV6"/>
<reference evidence="3" key="1">
    <citation type="submission" date="2023-05" db="EMBL/GenBank/DDBJ databases">
        <title>Anaerotaeda fermentans gen. nov., sp. nov., a novel anaerobic planctomycete of the new family within the order Sedimentisphaerales isolated from Taman Peninsula, Russia.</title>
        <authorList>
            <person name="Khomyakova M.A."/>
            <person name="Merkel A.Y."/>
            <person name="Slobodkin A.I."/>
        </authorList>
    </citation>
    <scope>NUCLEOTIDE SEQUENCE</scope>
    <source>
        <strain evidence="3">M17dextr</strain>
    </source>
</reference>
<evidence type="ECO:0000313" key="4">
    <source>
        <dbReference type="Proteomes" id="UP001431776"/>
    </source>
</evidence>
<dbReference type="EMBL" id="JASCXX010000029">
    <property type="protein sequence ID" value="MDI6451177.1"/>
    <property type="molecule type" value="Genomic_DNA"/>
</dbReference>
<evidence type="ECO:0000256" key="1">
    <source>
        <dbReference type="SAM" id="Coils"/>
    </source>
</evidence>
<feature type="domain" description="C4-type zinc ribbon" evidence="2">
    <location>
        <begin position="205"/>
        <end position="237"/>
    </location>
</feature>
<protein>
    <submittedName>
        <fullName evidence="3">C4-type zinc ribbon domain-containing protein</fullName>
    </submittedName>
</protein>
<evidence type="ECO:0000259" key="2">
    <source>
        <dbReference type="Pfam" id="PF02591"/>
    </source>
</evidence>
<keyword evidence="4" id="KW-1185">Reference proteome</keyword>
<keyword evidence="1" id="KW-0175">Coiled coil</keyword>
<name>A0AAW6TZV6_9BACT</name>
<proteinExistence type="predicted"/>
<comment type="caution">
    <text evidence="3">The sequence shown here is derived from an EMBL/GenBank/DDBJ whole genome shotgun (WGS) entry which is preliminary data.</text>
</comment>